<keyword evidence="5 9" id="KW-0862">Zinc</keyword>
<keyword evidence="4 9" id="KW-0479">Metal-binding</keyword>
<dbReference type="Pfam" id="PF21621">
    <property type="entry name" value="MPI_cupin_dom"/>
    <property type="match status" value="1"/>
</dbReference>
<dbReference type="EC" id="5.3.1.8" evidence="3"/>
<evidence type="ECO:0000256" key="4">
    <source>
        <dbReference type="ARBA" id="ARBA00022723"/>
    </source>
</evidence>
<dbReference type="Gene3D" id="2.60.120.10">
    <property type="entry name" value="Jelly Rolls"/>
    <property type="match status" value="2"/>
</dbReference>
<dbReference type="GO" id="GO:0008270">
    <property type="term" value="F:zinc ion binding"/>
    <property type="evidence" value="ECO:0007669"/>
    <property type="project" value="InterPro"/>
</dbReference>
<protein>
    <recommendedName>
        <fullName evidence="3">mannose-6-phosphate isomerase</fullName>
        <ecNumber evidence="3">5.3.1.8</ecNumber>
    </recommendedName>
    <alternativeName>
        <fullName evidence="7">Phosphohexomutase</fullName>
    </alternativeName>
    <alternativeName>
        <fullName evidence="8">Phosphomannose isomerase</fullName>
    </alternativeName>
</protein>
<evidence type="ECO:0000256" key="10">
    <source>
        <dbReference type="PIRSR" id="PIRSR036894-2"/>
    </source>
</evidence>
<evidence type="ECO:0000256" key="5">
    <source>
        <dbReference type="ARBA" id="ARBA00022833"/>
    </source>
</evidence>
<comment type="similarity">
    <text evidence="2">Belongs to the mannose-6-phosphate isomerase type 1 family.</text>
</comment>
<keyword evidence="6 13" id="KW-0413">Isomerase</keyword>
<evidence type="ECO:0000256" key="6">
    <source>
        <dbReference type="ARBA" id="ARBA00023235"/>
    </source>
</evidence>
<evidence type="ECO:0000256" key="8">
    <source>
        <dbReference type="ARBA" id="ARBA00030762"/>
    </source>
</evidence>
<evidence type="ECO:0000313" key="13">
    <source>
        <dbReference type="EMBL" id="OPJ63560.1"/>
    </source>
</evidence>
<dbReference type="Proteomes" id="UP000190080">
    <property type="component" value="Unassembled WGS sequence"/>
</dbReference>
<feature type="binding site" evidence="9">
    <location>
        <position position="172"/>
    </location>
    <ligand>
        <name>Zn(2+)</name>
        <dbReference type="ChEBI" id="CHEBI:29105"/>
    </ligand>
</feature>
<dbReference type="GO" id="GO:0005975">
    <property type="term" value="P:carbohydrate metabolic process"/>
    <property type="evidence" value="ECO:0007669"/>
    <property type="project" value="InterPro"/>
</dbReference>
<feature type="binding site" evidence="9">
    <location>
        <position position="114"/>
    </location>
    <ligand>
        <name>Zn(2+)</name>
        <dbReference type="ChEBI" id="CHEBI:29105"/>
    </ligand>
</feature>
<dbReference type="PANTHER" id="PTHR42742">
    <property type="entry name" value="TRANSCRIPTIONAL REPRESSOR MPRA"/>
    <property type="match status" value="1"/>
</dbReference>
<feature type="domain" description="Phosphomannose isomerase type I catalytic" evidence="11">
    <location>
        <begin position="5"/>
        <end position="108"/>
    </location>
</feature>
<dbReference type="OrthoDB" id="9808275at2"/>
<evidence type="ECO:0000256" key="3">
    <source>
        <dbReference type="ARBA" id="ARBA00011956"/>
    </source>
</evidence>
<dbReference type="InterPro" id="IPR014710">
    <property type="entry name" value="RmlC-like_jellyroll"/>
</dbReference>
<organism evidence="13 14">
    <name type="scientific">Clostridium oryzae</name>
    <dbReference type="NCBI Taxonomy" id="1450648"/>
    <lineage>
        <taxon>Bacteria</taxon>
        <taxon>Bacillati</taxon>
        <taxon>Bacillota</taxon>
        <taxon>Clostridia</taxon>
        <taxon>Eubacteriales</taxon>
        <taxon>Clostridiaceae</taxon>
        <taxon>Clostridium</taxon>
    </lineage>
</organism>
<evidence type="ECO:0000259" key="12">
    <source>
        <dbReference type="Pfam" id="PF21621"/>
    </source>
</evidence>
<dbReference type="NCBIfam" id="TIGR00218">
    <property type="entry name" value="manA"/>
    <property type="match status" value="1"/>
</dbReference>
<comment type="cofactor">
    <cofactor evidence="9">
        <name>Zn(2+)</name>
        <dbReference type="ChEBI" id="CHEBI:29105"/>
    </cofactor>
    <text evidence="9">Binds 1 zinc ion per subunit.</text>
</comment>
<dbReference type="Pfam" id="PF20511">
    <property type="entry name" value="PMI_typeI_cat"/>
    <property type="match status" value="1"/>
</dbReference>
<feature type="binding site" evidence="9">
    <location>
        <position position="97"/>
    </location>
    <ligand>
        <name>Zn(2+)</name>
        <dbReference type="ChEBI" id="CHEBI:29105"/>
    </ligand>
</feature>
<dbReference type="PIRSF" id="PIRSF036894">
    <property type="entry name" value="PMI_Firm_short"/>
    <property type="match status" value="1"/>
</dbReference>
<dbReference type="RefSeq" id="WP_079422494.1">
    <property type="nucleotide sequence ID" value="NZ_MZGV01000008.1"/>
</dbReference>
<feature type="domain" description="Mannose-6-phosphate isomerase cupin" evidence="12">
    <location>
        <begin position="234"/>
        <end position="309"/>
    </location>
</feature>
<proteinExistence type="inferred from homology"/>
<name>A0A1V4IUQ9_9CLOT</name>
<accession>A0A1V4IUQ9</accession>
<feature type="active site" evidence="10">
    <location>
        <position position="192"/>
    </location>
</feature>
<evidence type="ECO:0000256" key="1">
    <source>
        <dbReference type="ARBA" id="ARBA00000757"/>
    </source>
</evidence>
<dbReference type="InterPro" id="IPR046457">
    <property type="entry name" value="PMI_typeI_cat"/>
</dbReference>
<dbReference type="InterPro" id="IPR011051">
    <property type="entry name" value="RmlC_Cupin_sf"/>
</dbReference>
<evidence type="ECO:0000256" key="2">
    <source>
        <dbReference type="ARBA" id="ARBA00010772"/>
    </source>
</evidence>
<evidence type="ECO:0000256" key="9">
    <source>
        <dbReference type="PIRSR" id="PIRSR036894-1"/>
    </source>
</evidence>
<dbReference type="InterPro" id="IPR001250">
    <property type="entry name" value="Man6P_Isoase-1"/>
</dbReference>
<evidence type="ECO:0000313" key="14">
    <source>
        <dbReference type="Proteomes" id="UP000190080"/>
    </source>
</evidence>
<evidence type="ECO:0000259" key="11">
    <source>
        <dbReference type="Pfam" id="PF20511"/>
    </source>
</evidence>
<keyword evidence="14" id="KW-1185">Reference proteome</keyword>
<gene>
    <name evidence="13" type="primary">yvyI</name>
    <name evidence="13" type="ORF">CLORY_10680</name>
</gene>
<dbReference type="InterPro" id="IPR014628">
    <property type="entry name" value="Man6P_isomerase_Firm_short"/>
</dbReference>
<dbReference type="SUPFAM" id="SSF51182">
    <property type="entry name" value="RmlC-like cupins"/>
    <property type="match status" value="1"/>
</dbReference>
<dbReference type="InterPro" id="IPR051804">
    <property type="entry name" value="Carb_Metab_Reg_Kinase/Isom"/>
</dbReference>
<comment type="catalytic activity">
    <reaction evidence="1">
        <text>D-mannose 6-phosphate = D-fructose 6-phosphate</text>
        <dbReference type="Rhea" id="RHEA:12356"/>
        <dbReference type="ChEBI" id="CHEBI:58735"/>
        <dbReference type="ChEBI" id="CHEBI:61527"/>
        <dbReference type="EC" id="5.3.1.8"/>
    </reaction>
</comment>
<dbReference type="AlphaFoldDB" id="A0A1V4IUQ9"/>
<comment type="caution">
    <text evidence="13">The sequence shown here is derived from an EMBL/GenBank/DDBJ whole genome shotgun (WGS) entry which is preliminary data.</text>
</comment>
<evidence type="ECO:0000256" key="7">
    <source>
        <dbReference type="ARBA" id="ARBA00029741"/>
    </source>
</evidence>
<reference evidence="13 14" key="1">
    <citation type="submission" date="2017-03" db="EMBL/GenBank/DDBJ databases">
        <title>Genome sequence of Clostridium oryzae DSM 28571.</title>
        <authorList>
            <person name="Poehlein A."/>
            <person name="Daniel R."/>
        </authorList>
    </citation>
    <scope>NUCLEOTIDE SEQUENCE [LARGE SCALE GENOMIC DNA]</scope>
    <source>
        <strain evidence="13 14">DSM 28571</strain>
    </source>
</reference>
<dbReference type="GO" id="GO:0004476">
    <property type="term" value="F:mannose-6-phosphate isomerase activity"/>
    <property type="evidence" value="ECO:0007669"/>
    <property type="project" value="UniProtKB-EC"/>
</dbReference>
<dbReference type="EMBL" id="MZGV01000008">
    <property type="protein sequence ID" value="OPJ63560.1"/>
    <property type="molecule type" value="Genomic_DNA"/>
</dbReference>
<dbReference type="STRING" id="1450648.CLORY_10680"/>
<dbReference type="InterPro" id="IPR049071">
    <property type="entry name" value="MPI_cupin_dom"/>
</dbReference>
<dbReference type="CDD" id="cd07010">
    <property type="entry name" value="cupin_PMI_type_I_N_bac"/>
    <property type="match status" value="1"/>
</dbReference>
<sequence length="326" mass="37016">MYPIKLKSIYFEKIWGGRDLNIFKDDVPDGNIGESWEVSCHPHGTNIIINGEYQGLKLTELINREGKNIVGSKMPTEKFPLLLKFINSADKLSIQVHPDDEYGKRVENELGKTEAWYVMDAKEGAALILGVKENCSKEQFKKAIENGTLEDYMEKIPVKKGDVYFIKSGLMHAICEGVIIAEIQQNSDTTYRVYDYNRGRELHVQKALDVVNLSLHSKNSTGVKIQREGYCKTYLCESKEFALEKYTINTEATEISNPERFYIFTCIEGQGQVEYSNGKETIKKGESVLIPATLGKYTISGNLELLKMYVPNLDKVKEEILSEVIK</sequence>
<dbReference type="PANTHER" id="PTHR42742:SF3">
    <property type="entry name" value="FRUCTOKINASE"/>
    <property type="match status" value="1"/>
</dbReference>